<dbReference type="EMBL" id="LNQM01000001">
    <property type="protein sequence ID" value="KSU78723.1"/>
    <property type="molecule type" value="Genomic_DNA"/>
</dbReference>
<dbReference type="NCBIfam" id="NF046112">
    <property type="entry name" value="MSMEG_6209_Nter"/>
    <property type="match status" value="1"/>
</dbReference>
<gene>
    <name evidence="1" type="ORF">AS031_01355</name>
</gene>
<evidence type="ECO:0000313" key="1">
    <source>
        <dbReference type="EMBL" id="KSU78723.1"/>
    </source>
</evidence>
<proteinExistence type="predicted"/>
<reference evidence="1 2" key="1">
    <citation type="journal article" date="2014" name="Arch. Microbiol.">
        <title>Arthrobacter enclensis sp. nov., isolated from sediment sample.</title>
        <authorList>
            <person name="Dastager S.G."/>
            <person name="Liu Q."/>
            <person name="Tang S.K."/>
            <person name="Krishnamurthi S."/>
            <person name="Lee J.C."/>
            <person name="Li W.J."/>
        </authorList>
    </citation>
    <scope>NUCLEOTIDE SEQUENCE [LARGE SCALE GENOMIC DNA]</scope>
    <source>
        <strain evidence="1 2">NIO-1008</strain>
    </source>
</reference>
<protein>
    <submittedName>
        <fullName evidence="1">Uncharacterized protein</fullName>
    </submittedName>
</protein>
<dbReference type="AlphaFoldDB" id="A0A0V8IVA5"/>
<comment type="caution">
    <text evidence="1">The sequence shown here is derived from an EMBL/GenBank/DDBJ whole genome shotgun (WGS) entry which is preliminary data.</text>
</comment>
<evidence type="ECO:0000313" key="2">
    <source>
        <dbReference type="Proteomes" id="UP000053199"/>
    </source>
</evidence>
<sequence length="66" mass="7482">MGVSEEVRAMSAVVDRLAAKHPDVARRVIEDVVQDEHRSLDAGRLRDFVPVLVEHAARDRLRTLHD</sequence>
<organism evidence="1 2">
    <name type="scientific">Pseudarthrobacter enclensis</name>
    <dbReference type="NCBI Taxonomy" id="993070"/>
    <lineage>
        <taxon>Bacteria</taxon>
        <taxon>Bacillati</taxon>
        <taxon>Actinomycetota</taxon>
        <taxon>Actinomycetes</taxon>
        <taxon>Micrococcales</taxon>
        <taxon>Micrococcaceae</taxon>
        <taxon>Pseudarthrobacter</taxon>
    </lineage>
</organism>
<dbReference type="Gene3D" id="1.10.8.1060">
    <property type="entry name" value="Corynebacterium glutamicum thioredoxin-dependent arsenate reductase, N-terminal domain"/>
    <property type="match status" value="1"/>
</dbReference>
<dbReference type="Proteomes" id="UP000053199">
    <property type="component" value="Unassembled WGS sequence"/>
</dbReference>
<dbReference type="RefSeq" id="WP_058266350.1">
    <property type="nucleotide sequence ID" value="NZ_FMAZ01000001.1"/>
</dbReference>
<dbReference type="OrthoDB" id="4277148at2"/>
<keyword evidence="2" id="KW-1185">Reference proteome</keyword>
<accession>A0A0V8IVA5</accession>
<name>A0A0V8IVA5_9MICC</name>